<dbReference type="RefSeq" id="WP_220194453.1">
    <property type="nucleotide sequence ID" value="NZ_BNJF01000001.1"/>
</dbReference>
<keyword evidence="2" id="KW-1185">Reference proteome</keyword>
<name>A0A8J3MQN9_9CHLR</name>
<evidence type="ECO:0000313" key="1">
    <source>
        <dbReference type="EMBL" id="GHO45102.1"/>
    </source>
</evidence>
<dbReference type="EMBL" id="BNJF01000001">
    <property type="protein sequence ID" value="GHO45102.1"/>
    <property type="molecule type" value="Genomic_DNA"/>
</dbReference>
<dbReference type="Proteomes" id="UP000612362">
    <property type="component" value="Unassembled WGS sequence"/>
</dbReference>
<proteinExistence type="predicted"/>
<comment type="caution">
    <text evidence="1">The sequence shown here is derived from an EMBL/GenBank/DDBJ whole genome shotgun (WGS) entry which is preliminary data.</text>
</comment>
<organism evidence="1 2">
    <name type="scientific">Ktedonospora formicarum</name>
    <dbReference type="NCBI Taxonomy" id="2778364"/>
    <lineage>
        <taxon>Bacteria</taxon>
        <taxon>Bacillati</taxon>
        <taxon>Chloroflexota</taxon>
        <taxon>Ktedonobacteria</taxon>
        <taxon>Ktedonobacterales</taxon>
        <taxon>Ktedonobacteraceae</taxon>
        <taxon>Ktedonospora</taxon>
    </lineage>
</organism>
<evidence type="ECO:0000313" key="2">
    <source>
        <dbReference type="Proteomes" id="UP000612362"/>
    </source>
</evidence>
<gene>
    <name evidence="1" type="ORF">KSX_32650</name>
</gene>
<dbReference type="AlphaFoldDB" id="A0A8J3MQN9"/>
<protein>
    <submittedName>
        <fullName evidence="1">Uncharacterized protein</fullName>
    </submittedName>
</protein>
<accession>A0A8J3MQN9</accession>
<sequence>MYSVTLNALYRMLSDYNYNGWGYATLPAGIGHIKDPCRIILSIYQGEIKTCYISGPDGQVLFTGKEALALITRLNTLNWTLKDYEDPETPAPSHPAIHPPPNERVTRPLPALRFPQLPEAQRPDSRVTRQLPALRPAQATSPIVIRTREHSFSEVSSWPRKWRQVYMLANGQTSRDKIASMLQLTPQEINHLLHAMISQGIITLRQPE</sequence>
<reference evidence="1" key="1">
    <citation type="submission" date="2020-10" db="EMBL/GenBank/DDBJ databases">
        <title>Taxonomic study of unclassified bacteria belonging to the class Ktedonobacteria.</title>
        <authorList>
            <person name="Yabe S."/>
            <person name="Wang C.M."/>
            <person name="Zheng Y."/>
            <person name="Sakai Y."/>
            <person name="Cavaletti L."/>
            <person name="Monciardini P."/>
            <person name="Donadio S."/>
        </authorList>
    </citation>
    <scope>NUCLEOTIDE SEQUENCE</scope>
    <source>
        <strain evidence="1">SOSP1-1</strain>
    </source>
</reference>